<dbReference type="EMBL" id="LAZR01010919">
    <property type="protein sequence ID" value="KKM64347.1"/>
    <property type="molecule type" value="Genomic_DNA"/>
</dbReference>
<accession>A0A0F9M567</accession>
<name>A0A0F9M567_9ZZZZ</name>
<proteinExistence type="predicted"/>
<reference evidence="1" key="1">
    <citation type="journal article" date="2015" name="Nature">
        <title>Complex archaea that bridge the gap between prokaryotes and eukaryotes.</title>
        <authorList>
            <person name="Spang A."/>
            <person name="Saw J.H."/>
            <person name="Jorgensen S.L."/>
            <person name="Zaremba-Niedzwiedzka K."/>
            <person name="Martijn J."/>
            <person name="Lind A.E."/>
            <person name="van Eijk R."/>
            <person name="Schleper C."/>
            <person name="Guy L."/>
            <person name="Ettema T.J."/>
        </authorList>
    </citation>
    <scope>NUCLEOTIDE SEQUENCE</scope>
</reference>
<organism evidence="1">
    <name type="scientific">marine sediment metagenome</name>
    <dbReference type="NCBI Taxonomy" id="412755"/>
    <lineage>
        <taxon>unclassified sequences</taxon>
        <taxon>metagenomes</taxon>
        <taxon>ecological metagenomes</taxon>
    </lineage>
</organism>
<sequence>MAKIRIRIDAILDINDTTTRDKIVNGLKALKDKMQRANAFETSSIVVERCYHDETPTKPCEILATWEKA</sequence>
<protein>
    <submittedName>
        <fullName evidence="1">Uncharacterized protein</fullName>
    </submittedName>
</protein>
<evidence type="ECO:0000313" key="1">
    <source>
        <dbReference type="EMBL" id="KKM64347.1"/>
    </source>
</evidence>
<comment type="caution">
    <text evidence="1">The sequence shown here is derived from an EMBL/GenBank/DDBJ whole genome shotgun (WGS) entry which is preliminary data.</text>
</comment>
<dbReference type="AlphaFoldDB" id="A0A0F9M567"/>
<gene>
    <name evidence="1" type="ORF">LCGC14_1502320</name>
</gene>